<dbReference type="CDD" id="cd14718">
    <property type="entry name" value="bZIP_Maf_large"/>
    <property type="match status" value="1"/>
</dbReference>
<dbReference type="GeneTree" id="ENSGT00940000164702"/>
<dbReference type="Proteomes" id="UP001108240">
    <property type="component" value="Unplaced"/>
</dbReference>
<name>A0A9J8BCQ0_CYPCA</name>
<protein>
    <submittedName>
        <fullName evidence="7">Host cell factor C1a</fullName>
    </submittedName>
</protein>
<keyword evidence="1" id="KW-0805">Transcription regulation</keyword>
<dbReference type="GO" id="GO:0005634">
    <property type="term" value="C:nucleus"/>
    <property type="evidence" value="ECO:0007669"/>
    <property type="project" value="TreeGrafter"/>
</dbReference>
<dbReference type="PROSITE" id="PS50217">
    <property type="entry name" value="BZIP"/>
    <property type="match status" value="1"/>
</dbReference>
<dbReference type="Ensembl" id="ENSCCRT00000148682.1">
    <property type="protein sequence ID" value="ENSCCRP00000151075.1"/>
    <property type="gene ID" value="ENSCCRG00000058227.1"/>
</dbReference>
<feature type="coiled-coil region" evidence="4">
    <location>
        <begin position="291"/>
        <end position="325"/>
    </location>
</feature>
<reference evidence="7" key="1">
    <citation type="submission" date="2025-08" db="UniProtKB">
        <authorList>
            <consortium name="Ensembl"/>
        </authorList>
    </citation>
    <scope>IDENTIFICATION</scope>
</reference>
<dbReference type="InterPro" id="IPR004826">
    <property type="entry name" value="bZIP_Maf"/>
</dbReference>
<dbReference type="SMART" id="SM00338">
    <property type="entry name" value="BRLZ"/>
    <property type="match status" value="1"/>
</dbReference>
<organism evidence="7 8">
    <name type="scientific">Cyprinus carpio carpio</name>
    <dbReference type="NCBI Taxonomy" id="630221"/>
    <lineage>
        <taxon>Eukaryota</taxon>
        <taxon>Metazoa</taxon>
        <taxon>Chordata</taxon>
        <taxon>Craniata</taxon>
        <taxon>Vertebrata</taxon>
        <taxon>Euteleostomi</taxon>
        <taxon>Actinopterygii</taxon>
        <taxon>Neopterygii</taxon>
        <taxon>Teleostei</taxon>
        <taxon>Ostariophysi</taxon>
        <taxon>Cypriniformes</taxon>
        <taxon>Cyprinidae</taxon>
        <taxon>Cyprininae</taxon>
        <taxon>Cyprinus</taxon>
    </lineage>
</organism>
<dbReference type="AlphaFoldDB" id="A0A9J8BCQ0"/>
<dbReference type="InterPro" id="IPR004827">
    <property type="entry name" value="bZIP"/>
</dbReference>
<dbReference type="Pfam" id="PF03131">
    <property type="entry name" value="bZIP_Maf"/>
    <property type="match status" value="1"/>
</dbReference>
<evidence type="ECO:0000259" key="6">
    <source>
        <dbReference type="PROSITE" id="PS50217"/>
    </source>
</evidence>
<feature type="region of interest" description="Disordered" evidence="5">
    <location>
        <begin position="1"/>
        <end position="67"/>
    </location>
</feature>
<keyword evidence="8" id="KW-1185">Reference proteome</keyword>
<dbReference type="InterPro" id="IPR008917">
    <property type="entry name" value="TF_DNA-bd_sf"/>
</dbReference>
<dbReference type="SUPFAM" id="SSF57959">
    <property type="entry name" value="Leucine zipper domain"/>
    <property type="match status" value="1"/>
</dbReference>
<accession>A0A9J8BCQ0</accession>
<dbReference type="FunFam" id="1.20.5.170:FF:000016">
    <property type="entry name" value="MAF bZIP transcription factor"/>
    <property type="match status" value="1"/>
</dbReference>
<evidence type="ECO:0000313" key="7">
    <source>
        <dbReference type="Ensembl" id="ENSCCRP00000151075.1"/>
    </source>
</evidence>
<evidence type="ECO:0000256" key="3">
    <source>
        <dbReference type="ARBA" id="ARBA00023163"/>
    </source>
</evidence>
<evidence type="ECO:0000313" key="8">
    <source>
        <dbReference type="Proteomes" id="UP001108240"/>
    </source>
</evidence>
<reference evidence="7" key="2">
    <citation type="submission" date="2025-09" db="UniProtKB">
        <authorList>
            <consortium name="Ensembl"/>
        </authorList>
    </citation>
    <scope>IDENTIFICATION</scope>
</reference>
<evidence type="ECO:0000256" key="2">
    <source>
        <dbReference type="ARBA" id="ARBA00023125"/>
    </source>
</evidence>
<evidence type="ECO:0000256" key="1">
    <source>
        <dbReference type="ARBA" id="ARBA00023015"/>
    </source>
</evidence>
<sequence>MVTISFAHSAQQSDEVSESTTSTEGLPSTSAPQSRAITMVTQATPLPGPAVPSISSITESSSEAGAEPVVMESSEAESLQTEGQAEAEAVAMQAEFQTEVGEVAMPSDFQAEAAALPSDFQGEAIAVAMQAESQAEEGAVPMEHDASSMAEGGTAQEQLPTAEMEGYRSIGQFHAPNMHQYHQQQYTELGHNPDFAHGKSVDQLMEHIDCSSQGATHLKSNNFHQQTHHRRSERAESRFSDQQLVSMSVRELNRHLRGMSKDDIIRLKQKRRTLKNRGYAQSCRHKRVQQKHTLENEKTSLATQVEQLKHELNRLVRERDAYKLKCERLVVGMNCQSKGPSCENPSSPEFLR</sequence>
<dbReference type="PANTHER" id="PTHR10129:SF49">
    <property type="entry name" value="KRML2.2 PROTEIN"/>
    <property type="match status" value="1"/>
</dbReference>
<proteinExistence type="predicted"/>
<feature type="compositionally biased region" description="Polar residues" evidence="5">
    <location>
        <begin position="25"/>
        <end position="44"/>
    </location>
</feature>
<dbReference type="Gene3D" id="1.20.5.170">
    <property type="match status" value="1"/>
</dbReference>
<dbReference type="GO" id="GO:0000981">
    <property type="term" value="F:DNA-binding transcription factor activity, RNA polymerase II-specific"/>
    <property type="evidence" value="ECO:0007669"/>
    <property type="project" value="TreeGrafter"/>
</dbReference>
<keyword evidence="2" id="KW-0238">DNA-binding</keyword>
<dbReference type="GO" id="GO:0000978">
    <property type="term" value="F:RNA polymerase II cis-regulatory region sequence-specific DNA binding"/>
    <property type="evidence" value="ECO:0007669"/>
    <property type="project" value="TreeGrafter"/>
</dbReference>
<feature type="region of interest" description="Disordered" evidence="5">
    <location>
        <begin position="222"/>
        <end position="241"/>
    </location>
</feature>
<keyword evidence="4" id="KW-0175">Coiled coil</keyword>
<feature type="compositionally biased region" description="Polar residues" evidence="5">
    <location>
        <begin position="1"/>
        <end position="14"/>
    </location>
</feature>
<dbReference type="SUPFAM" id="SSF47454">
    <property type="entry name" value="A DNA-binding domain in eukaryotic transcription factors"/>
    <property type="match status" value="1"/>
</dbReference>
<dbReference type="PANTHER" id="PTHR10129">
    <property type="entry name" value="TRANSCRIPTION FACTOR MAF"/>
    <property type="match status" value="1"/>
</dbReference>
<dbReference type="InterPro" id="IPR046347">
    <property type="entry name" value="bZIP_sf"/>
</dbReference>
<feature type="compositionally biased region" description="Low complexity" evidence="5">
    <location>
        <begin position="53"/>
        <end position="63"/>
    </location>
</feature>
<feature type="domain" description="BZIP" evidence="6">
    <location>
        <begin position="266"/>
        <end position="329"/>
    </location>
</feature>
<keyword evidence="3" id="KW-0804">Transcription</keyword>
<evidence type="ECO:0000256" key="4">
    <source>
        <dbReference type="SAM" id="Coils"/>
    </source>
</evidence>
<evidence type="ECO:0000256" key="5">
    <source>
        <dbReference type="SAM" id="MobiDB-lite"/>
    </source>
</evidence>
<dbReference type="InterPro" id="IPR024874">
    <property type="entry name" value="Transcription_factor_Maf_fam"/>
</dbReference>